<gene>
    <name evidence="2" type="ORF">AVDCRST_MAG01-01-112</name>
</gene>
<dbReference type="AlphaFoldDB" id="A0A6J4NG26"/>
<evidence type="ECO:0000313" key="2">
    <source>
        <dbReference type="EMBL" id="CAA9383576.1"/>
    </source>
</evidence>
<feature type="region of interest" description="Disordered" evidence="1">
    <location>
        <begin position="195"/>
        <end position="222"/>
    </location>
</feature>
<reference evidence="2" key="1">
    <citation type="submission" date="2020-02" db="EMBL/GenBank/DDBJ databases">
        <authorList>
            <person name="Meier V. D."/>
        </authorList>
    </citation>
    <scope>NUCLEOTIDE SEQUENCE</scope>
    <source>
        <strain evidence="2">AVDCRST_MAG01</strain>
    </source>
</reference>
<organism evidence="2">
    <name type="scientific">uncultured Rubrobacteraceae bacterium</name>
    <dbReference type="NCBI Taxonomy" id="349277"/>
    <lineage>
        <taxon>Bacteria</taxon>
        <taxon>Bacillati</taxon>
        <taxon>Actinomycetota</taxon>
        <taxon>Rubrobacteria</taxon>
        <taxon>Rubrobacterales</taxon>
        <taxon>Rubrobacteraceae</taxon>
        <taxon>environmental samples</taxon>
    </lineage>
</organism>
<feature type="compositionally biased region" description="Basic and acidic residues" evidence="1">
    <location>
        <begin position="1"/>
        <end position="11"/>
    </location>
</feature>
<name>A0A6J4NG26_9ACTN</name>
<sequence>MTSDKKAEANRRNALKSTGPKTPEGKDAVRLNAVRHGLRAEEILLPGEDEEALGELGERLRAELQPVGELENLLVDRIISAYWRLRRTGRVEAGIFAWERSEETAERAEREAHGYESHFGDFLIESDTTITDEKKHEEALSRARRMRSEQEDETALLGRTFARDADRANAFSKLSRYETSIERQIYRALHELERRQAARSGAAPTPPQVVDVDVSGLPEGAG</sequence>
<accession>A0A6J4NG26</accession>
<evidence type="ECO:0000256" key="1">
    <source>
        <dbReference type="SAM" id="MobiDB-lite"/>
    </source>
</evidence>
<protein>
    <submittedName>
        <fullName evidence="2">Uncharacterized protein</fullName>
    </submittedName>
</protein>
<feature type="region of interest" description="Disordered" evidence="1">
    <location>
        <begin position="1"/>
        <end position="29"/>
    </location>
</feature>
<dbReference type="EMBL" id="CADCUW010000016">
    <property type="protein sequence ID" value="CAA9383576.1"/>
    <property type="molecule type" value="Genomic_DNA"/>
</dbReference>
<proteinExistence type="predicted"/>